<dbReference type="Proteomes" id="UP000441333">
    <property type="component" value="Unassembled WGS sequence"/>
</dbReference>
<dbReference type="AlphaFoldDB" id="A0A6N6MBP7"/>
<keyword evidence="1" id="KW-0812">Transmembrane</keyword>
<comment type="caution">
    <text evidence="2">The sequence shown here is derived from an EMBL/GenBank/DDBJ whole genome shotgun (WGS) entry which is preliminary data.</text>
</comment>
<evidence type="ECO:0000256" key="1">
    <source>
        <dbReference type="SAM" id="Phobius"/>
    </source>
</evidence>
<gene>
    <name evidence="2" type="ORF">F6U93_10115</name>
</gene>
<keyword evidence="1" id="KW-1133">Transmembrane helix</keyword>
<evidence type="ECO:0000313" key="3">
    <source>
        <dbReference type="Proteomes" id="UP000441333"/>
    </source>
</evidence>
<keyword evidence="3" id="KW-1185">Reference proteome</keyword>
<evidence type="ECO:0000313" key="2">
    <source>
        <dbReference type="EMBL" id="KAB1067631.1"/>
    </source>
</evidence>
<protein>
    <submittedName>
        <fullName evidence="2">Uncharacterized protein</fullName>
    </submittedName>
</protein>
<proteinExistence type="predicted"/>
<dbReference type="RefSeq" id="WP_150939421.1">
    <property type="nucleotide sequence ID" value="NZ_WAAT01000045.1"/>
</dbReference>
<feature type="transmembrane region" description="Helical" evidence="1">
    <location>
        <begin position="63"/>
        <end position="82"/>
    </location>
</feature>
<sequence length="136" mass="15597">MTKTIFKPLLLAFYCTSKWLVNKKTPQNMVPSTILTFSFPFTFIATGIFCLYILGLILNTIKSPIVCVAGVILFISPVYYFSGKIAKNGIHKWGIEKEYKFLTKNERINKIVTAFIFFWGAFIFQFWLANIALSSK</sequence>
<feature type="transmembrane region" description="Helical" evidence="1">
    <location>
        <begin position="111"/>
        <end position="133"/>
    </location>
</feature>
<accession>A0A6N6MBP7</accession>
<keyword evidence="1" id="KW-0472">Membrane</keyword>
<name>A0A6N6MBP7_9FLAO</name>
<organism evidence="2 3">
    <name type="scientific">Pseudotamlana haliotis</name>
    <dbReference type="NCBI Taxonomy" id="2614804"/>
    <lineage>
        <taxon>Bacteria</taxon>
        <taxon>Pseudomonadati</taxon>
        <taxon>Bacteroidota</taxon>
        <taxon>Flavobacteriia</taxon>
        <taxon>Flavobacteriales</taxon>
        <taxon>Flavobacteriaceae</taxon>
        <taxon>Pseudotamlana</taxon>
    </lineage>
</organism>
<reference evidence="2 3" key="1">
    <citation type="submission" date="2019-09" db="EMBL/GenBank/DDBJ databases">
        <authorList>
            <person name="Cao W.R."/>
        </authorList>
    </citation>
    <scope>NUCLEOTIDE SEQUENCE [LARGE SCALE GENOMIC DNA]</scope>
    <source>
        <strain evidence="2 3">B1N29</strain>
    </source>
</reference>
<dbReference type="EMBL" id="WAAT01000045">
    <property type="protein sequence ID" value="KAB1067631.1"/>
    <property type="molecule type" value="Genomic_DNA"/>
</dbReference>
<feature type="transmembrane region" description="Helical" evidence="1">
    <location>
        <begin position="34"/>
        <end position="57"/>
    </location>
</feature>